<dbReference type="EMBL" id="CAAKMV010000134">
    <property type="protein sequence ID" value="VIO58628.1"/>
    <property type="molecule type" value="Genomic_DNA"/>
</dbReference>
<sequence length="61" mass="6636">MAQYSDPSYLLADFPSTDNPPDVHDERDARTIDVSIDSADAPESMLRHAALCRVASSLLST</sequence>
<evidence type="ECO:0000256" key="1">
    <source>
        <dbReference type="SAM" id="MobiDB-lite"/>
    </source>
</evidence>
<reference evidence="2" key="1">
    <citation type="submission" date="2019-04" db="EMBL/GenBank/DDBJ databases">
        <authorList>
            <person name="Melise S."/>
            <person name="Noan J."/>
            <person name="Okalmin O."/>
        </authorList>
    </citation>
    <scope>NUCLEOTIDE SEQUENCE</scope>
    <source>
        <strain evidence="2">FN9</strain>
    </source>
</reference>
<evidence type="ECO:0000313" key="2">
    <source>
        <dbReference type="EMBL" id="VIO58628.1"/>
    </source>
</evidence>
<dbReference type="AlphaFoldDB" id="A0A4E9DX27"/>
<protein>
    <submittedName>
        <fullName evidence="2">Uncharacterized protein</fullName>
    </submittedName>
</protein>
<gene>
    <name evidence="2" type="ORF">FUG_LOCUS313210</name>
</gene>
<name>A0A4E9DX27_GIBZA</name>
<accession>A0A4E9DX27</accession>
<organism evidence="2">
    <name type="scientific">Gibberella zeae</name>
    <name type="common">Wheat head blight fungus</name>
    <name type="synonym">Fusarium graminearum</name>
    <dbReference type="NCBI Taxonomy" id="5518"/>
    <lineage>
        <taxon>Eukaryota</taxon>
        <taxon>Fungi</taxon>
        <taxon>Dikarya</taxon>
        <taxon>Ascomycota</taxon>
        <taxon>Pezizomycotina</taxon>
        <taxon>Sordariomycetes</taxon>
        <taxon>Hypocreomycetidae</taxon>
        <taxon>Hypocreales</taxon>
        <taxon>Nectriaceae</taxon>
        <taxon>Fusarium</taxon>
    </lineage>
</organism>
<proteinExistence type="predicted"/>
<feature type="region of interest" description="Disordered" evidence="1">
    <location>
        <begin position="1"/>
        <end position="26"/>
    </location>
</feature>